<organism evidence="1 2">
    <name type="scientific">Mycena alexandri</name>
    <dbReference type="NCBI Taxonomy" id="1745969"/>
    <lineage>
        <taxon>Eukaryota</taxon>
        <taxon>Fungi</taxon>
        <taxon>Dikarya</taxon>
        <taxon>Basidiomycota</taxon>
        <taxon>Agaricomycotina</taxon>
        <taxon>Agaricomycetes</taxon>
        <taxon>Agaricomycetidae</taxon>
        <taxon>Agaricales</taxon>
        <taxon>Marasmiineae</taxon>
        <taxon>Mycenaceae</taxon>
        <taxon>Mycena</taxon>
    </lineage>
</organism>
<dbReference type="EMBL" id="JARJCM010000017">
    <property type="protein sequence ID" value="KAJ7041300.1"/>
    <property type="molecule type" value="Genomic_DNA"/>
</dbReference>
<reference evidence="1" key="1">
    <citation type="submission" date="2023-03" db="EMBL/GenBank/DDBJ databases">
        <title>Massive genome expansion in bonnet fungi (Mycena s.s.) driven by repeated elements and novel gene families across ecological guilds.</title>
        <authorList>
            <consortium name="Lawrence Berkeley National Laboratory"/>
            <person name="Harder C.B."/>
            <person name="Miyauchi S."/>
            <person name="Viragh M."/>
            <person name="Kuo A."/>
            <person name="Thoen E."/>
            <person name="Andreopoulos B."/>
            <person name="Lu D."/>
            <person name="Skrede I."/>
            <person name="Drula E."/>
            <person name="Henrissat B."/>
            <person name="Morin E."/>
            <person name="Kohler A."/>
            <person name="Barry K."/>
            <person name="LaButti K."/>
            <person name="Morin E."/>
            <person name="Salamov A."/>
            <person name="Lipzen A."/>
            <person name="Mereny Z."/>
            <person name="Hegedus B."/>
            <person name="Baldrian P."/>
            <person name="Stursova M."/>
            <person name="Weitz H."/>
            <person name="Taylor A."/>
            <person name="Grigoriev I.V."/>
            <person name="Nagy L.G."/>
            <person name="Martin F."/>
            <person name="Kauserud H."/>
        </authorList>
    </citation>
    <scope>NUCLEOTIDE SEQUENCE</scope>
    <source>
        <strain evidence="1">CBHHK200</strain>
    </source>
</reference>
<dbReference type="Proteomes" id="UP001218188">
    <property type="component" value="Unassembled WGS sequence"/>
</dbReference>
<proteinExistence type="predicted"/>
<keyword evidence="2" id="KW-1185">Reference proteome</keyword>
<accession>A0AAD6XAG9</accession>
<evidence type="ECO:0000313" key="1">
    <source>
        <dbReference type="EMBL" id="KAJ7041300.1"/>
    </source>
</evidence>
<comment type="caution">
    <text evidence="1">The sequence shown here is derived from an EMBL/GenBank/DDBJ whole genome shotgun (WGS) entry which is preliminary data.</text>
</comment>
<protein>
    <submittedName>
        <fullName evidence="1">Uncharacterized protein</fullName>
    </submittedName>
</protein>
<name>A0AAD6XAG9_9AGAR</name>
<sequence>MFSGSHLRILGGNFYNVAEGGRLTIGAPSDDEPYRRIQLGDIRLMYQVDNKELVIYRPCRHRVSRKEQKAGESTSIRIQLEEISDDASNPSIVGDLERTVVGAQRTYRARIFGSSDDFTVVAFDGPRGEEAKEQMLNAQLRATRHPNLLQLFGLTKAQNFSALAFHGDMIPWSYALSLFDGPVSKLGFLHASVIQLNAVHGDNPFWRRILTQSSYYPSTGIVCFNDLRVLPSSGLGYDPGTVARLALVGPNGSLPLTESECLRRLSIDEMIEVFTFLNNKEYTTFLPIPSALITATAFYICGAHNTENEVLLFPGISKEPETTNTWKRLDNTEHFVVHFGPDPRLAVRNWLLQANASLKQDRHHEKYTLTSEIAFALRPTSSKDYWHEDITLRGSFMADTPTRPVYLFVQLPQLSLTADNIAAVRLPLGPNCDETDAIANTFWSFDRDGSSRLTDDEVAEYCPQPQFWWTVDARRHHYDARDYEIVAKLLQTKGINPFDLDAGWVADEGLIQPIRKDIVSGKVWEARSEQKTEAGGFLDLDPFLSGKYTDFLYT</sequence>
<gene>
    <name evidence="1" type="ORF">C8F04DRAFT_1079661</name>
</gene>
<evidence type="ECO:0000313" key="2">
    <source>
        <dbReference type="Proteomes" id="UP001218188"/>
    </source>
</evidence>
<dbReference type="AlphaFoldDB" id="A0AAD6XAG9"/>